<evidence type="ECO:0000313" key="3">
    <source>
        <dbReference type="Proteomes" id="UP000466931"/>
    </source>
</evidence>
<feature type="region of interest" description="Disordered" evidence="1">
    <location>
        <begin position="42"/>
        <end position="69"/>
    </location>
</feature>
<dbReference type="OrthoDB" id="4636780at2"/>
<evidence type="ECO:0000313" key="2">
    <source>
        <dbReference type="EMBL" id="BBZ36045.1"/>
    </source>
</evidence>
<reference evidence="2" key="1">
    <citation type="journal article" date="2019" name="Emerg. Microbes Infect.">
        <title>Comprehensive subspecies identification of 175 nontuberculous mycobacteria species based on 7547 genomic profiles.</title>
        <authorList>
            <person name="Matsumoto Y."/>
            <person name="Kinjo T."/>
            <person name="Motooka D."/>
            <person name="Nabeya D."/>
            <person name="Jung N."/>
            <person name="Uechi K."/>
            <person name="Horii T."/>
            <person name="Iida T."/>
            <person name="Fujita J."/>
            <person name="Nakamura S."/>
        </authorList>
    </citation>
    <scope>NUCLEOTIDE SEQUENCE [LARGE SCALE GENOMIC DNA]</scope>
    <source>
        <strain evidence="2">JCM 13671</strain>
    </source>
</reference>
<proteinExistence type="predicted"/>
<accession>A0A7I7Y2Y1</accession>
<protein>
    <submittedName>
        <fullName evidence="2">Uncharacterized protein</fullName>
    </submittedName>
</protein>
<keyword evidence="3" id="KW-1185">Reference proteome</keyword>
<sequence length="69" mass="7471">MSTDPSVEHVAPTEIREGDVIEDPVGNRWVTVHAIQLSSDSASGSYSFYGTGPDDRVTFNGSESVTRQK</sequence>
<feature type="compositionally biased region" description="Polar residues" evidence="1">
    <location>
        <begin position="59"/>
        <end position="69"/>
    </location>
</feature>
<gene>
    <name evidence="2" type="ORF">MCNF_46500</name>
</gene>
<dbReference type="EMBL" id="AP022612">
    <property type="protein sequence ID" value="BBZ36045.1"/>
    <property type="molecule type" value="Genomic_DNA"/>
</dbReference>
<evidence type="ECO:0000256" key="1">
    <source>
        <dbReference type="SAM" id="MobiDB-lite"/>
    </source>
</evidence>
<dbReference type="RefSeq" id="WP_085151409.1">
    <property type="nucleotide sequence ID" value="NZ_AP022612.1"/>
</dbReference>
<organism evidence="2 3">
    <name type="scientific">Mycolicibacterium confluentis</name>
    <dbReference type="NCBI Taxonomy" id="28047"/>
    <lineage>
        <taxon>Bacteria</taxon>
        <taxon>Bacillati</taxon>
        <taxon>Actinomycetota</taxon>
        <taxon>Actinomycetes</taxon>
        <taxon>Mycobacteriales</taxon>
        <taxon>Mycobacteriaceae</taxon>
        <taxon>Mycolicibacterium</taxon>
    </lineage>
</organism>
<dbReference type="Proteomes" id="UP000466931">
    <property type="component" value="Chromosome"/>
</dbReference>
<name>A0A7I7Y2Y1_9MYCO</name>
<reference evidence="2" key="2">
    <citation type="submission" date="2020-02" db="EMBL/GenBank/DDBJ databases">
        <authorList>
            <person name="Matsumoto Y."/>
            <person name="Motooka D."/>
            <person name="Nakamura S."/>
        </authorList>
    </citation>
    <scope>NUCLEOTIDE SEQUENCE</scope>
    <source>
        <strain evidence="2">JCM 13671</strain>
    </source>
</reference>
<dbReference type="AlphaFoldDB" id="A0A7I7Y2Y1"/>